<proteinExistence type="predicted"/>
<dbReference type="EMBL" id="AHHH01000010">
    <property type="protein sequence ID" value="ESU45141.1"/>
    <property type="molecule type" value="Genomic_DNA"/>
</dbReference>
<dbReference type="AlphaFoldDB" id="V6U2B6"/>
<keyword evidence="1" id="KW-0418">Kinase</keyword>
<reference evidence="2" key="1">
    <citation type="submission" date="2012-02" db="EMBL/GenBank/DDBJ databases">
        <title>Genome sequencing of Giardia lamblia Genotypes A2 and B isolates (DH and GS) and comparative analysis with the genomes of Genotypes A1 and E (WB and Pig).</title>
        <authorList>
            <person name="Adam R."/>
            <person name="Dahlstrom E."/>
            <person name="Martens C."/>
            <person name="Bruno D."/>
            <person name="Barbian K."/>
            <person name="Porcella S.F."/>
            <person name="Nash T."/>
        </authorList>
    </citation>
    <scope>NUCLEOTIDE SEQUENCE</scope>
    <source>
        <strain evidence="2">GS</strain>
    </source>
</reference>
<dbReference type="Proteomes" id="UP000018040">
    <property type="component" value="Unassembled WGS sequence"/>
</dbReference>
<dbReference type="GO" id="GO:0004674">
    <property type="term" value="F:protein serine/threonine kinase activity"/>
    <property type="evidence" value="ECO:0007669"/>
    <property type="project" value="UniProtKB-KW"/>
</dbReference>
<reference evidence="1 2" key="2">
    <citation type="journal article" date="2013" name="Genome Biol. Evol.">
        <title>Genome sequencing of Giardia lamblia genotypes A2 and B isolates (DH and GS) and comparative analysis with the genomes of genotypes A1 and E (WB and Pig).</title>
        <authorList>
            <person name="Adam R.D."/>
            <person name="Dahlstrom E.W."/>
            <person name="Martens C.A."/>
            <person name="Bruno D.P."/>
            <person name="Barbian K.D."/>
            <person name="Ricklefs S.M."/>
            <person name="Hernandez M.M."/>
            <person name="Narla N.P."/>
            <person name="Patel R.B."/>
            <person name="Porcella S.F."/>
            <person name="Nash T.E."/>
        </authorList>
    </citation>
    <scope>NUCLEOTIDE SEQUENCE [LARGE SCALE GENOMIC DNA]</scope>
    <source>
        <strain evidence="1 2">GS</strain>
    </source>
</reference>
<evidence type="ECO:0000313" key="2">
    <source>
        <dbReference type="Proteomes" id="UP000018040"/>
    </source>
</evidence>
<accession>V6U2B6</accession>
<organism evidence="1 2">
    <name type="scientific">Giardia intestinalis</name>
    <name type="common">Giardia lamblia</name>
    <dbReference type="NCBI Taxonomy" id="5741"/>
    <lineage>
        <taxon>Eukaryota</taxon>
        <taxon>Metamonada</taxon>
        <taxon>Diplomonadida</taxon>
        <taxon>Hexamitidae</taxon>
        <taxon>Giardiinae</taxon>
        <taxon>Giardia</taxon>
    </lineage>
</organism>
<keyword evidence="1" id="KW-0723">Serine/threonine-protein kinase</keyword>
<sequence length="38" mass="3888">VGVPLAHLVSETPGGTAGSVRPADNMPHVLVISFIGYE</sequence>
<comment type="caution">
    <text evidence="1">The sequence shown here is derived from an EMBL/GenBank/DDBJ whole genome shotgun (WGS) entry which is preliminary data.</text>
</comment>
<feature type="non-terminal residue" evidence="1">
    <location>
        <position position="1"/>
    </location>
</feature>
<evidence type="ECO:0000313" key="1">
    <source>
        <dbReference type="EMBL" id="ESU45141.1"/>
    </source>
</evidence>
<protein>
    <submittedName>
        <fullName evidence="1">Serine/threonine protein kinase</fullName>
    </submittedName>
</protein>
<keyword evidence="1" id="KW-0808">Transferase</keyword>
<gene>
    <name evidence="1" type="ORF">GSB_150563</name>
</gene>
<name>V6U2B6_GIAIN</name>